<evidence type="ECO:0000259" key="10">
    <source>
        <dbReference type="Pfam" id="PF02868"/>
    </source>
</evidence>
<dbReference type="InterPro" id="IPR027268">
    <property type="entry name" value="Peptidase_M4/M1_CTD_sf"/>
</dbReference>
<dbReference type="EC" id="3.4.24.-" evidence="8"/>
<dbReference type="Pfam" id="PF16485">
    <property type="entry name" value="PLN_propep"/>
    <property type="match status" value="1"/>
</dbReference>
<comment type="similarity">
    <text evidence="1 8">Belongs to the peptidase M4 family.</text>
</comment>
<feature type="active site" evidence="7">
    <location>
        <position position="169"/>
    </location>
</feature>
<accession>A0A172YDK9</accession>
<evidence type="ECO:0000313" key="12">
    <source>
        <dbReference type="EMBL" id="ANF57172.1"/>
    </source>
</evidence>
<reference evidence="12 13" key="1">
    <citation type="submission" date="2016-04" db="EMBL/GenBank/DDBJ databases">
        <title>Complete Genome Sequence of Halotalea alkalilenta IHB B 13600.</title>
        <authorList>
            <person name="Swarnkar M.K."/>
            <person name="Sharma A."/>
            <person name="Kaushal K."/>
            <person name="Soni R."/>
            <person name="Rana S."/>
            <person name="Singh A.K."/>
            <person name="Gulati A."/>
        </authorList>
    </citation>
    <scope>NUCLEOTIDE SEQUENCE [LARGE SCALE GENOMIC DNA]</scope>
    <source>
        <strain evidence="12 13">IHB B 13600</strain>
    </source>
</reference>
<dbReference type="Gene3D" id="3.10.170.10">
    <property type="match status" value="1"/>
</dbReference>
<feature type="domain" description="Peptidase M4" evidence="9">
    <location>
        <begin position="92"/>
        <end position="176"/>
    </location>
</feature>
<dbReference type="Proteomes" id="UP000077875">
    <property type="component" value="Chromosome"/>
</dbReference>
<dbReference type="InterPro" id="IPR032475">
    <property type="entry name" value="Protealysin_N_PP"/>
</dbReference>
<keyword evidence="13" id="KW-1185">Reference proteome</keyword>
<feature type="domain" description="Protealysin N-terminal propeptide" evidence="11">
    <location>
        <begin position="9"/>
        <end position="49"/>
    </location>
</feature>
<dbReference type="STRING" id="376489.A5892_06590"/>
<feature type="active site" description="Proton donor" evidence="7">
    <location>
        <position position="270"/>
    </location>
</feature>
<dbReference type="AlphaFoldDB" id="A0A172YDK9"/>
<dbReference type="GO" id="GO:0046872">
    <property type="term" value="F:metal ion binding"/>
    <property type="evidence" value="ECO:0007669"/>
    <property type="project" value="UniProtKB-UniRule"/>
</dbReference>
<keyword evidence="2 8" id="KW-0645">Protease</keyword>
<dbReference type="PANTHER" id="PTHR43579">
    <property type="match status" value="1"/>
</dbReference>
<dbReference type="PRINTS" id="PR00730">
    <property type="entry name" value="THERMOLYSIN"/>
</dbReference>
<evidence type="ECO:0000256" key="1">
    <source>
        <dbReference type="ARBA" id="ARBA00009388"/>
    </source>
</evidence>
<dbReference type="InterPro" id="IPR023612">
    <property type="entry name" value="Peptidase_M4"/>
</dbReference>
<keyword evidence="8" id="KW-0964">Secreted</keyword>
<evidence type="ECO:0000313" key="13">
    <source>
        <dbReference type="Proteomes" id="UP000077875"/>
    </source>
</evidence>
<evidence type="ECO:0000256" key="7">
    <source>
        <dbReference type="PIRSR" id="PIRSR623612-1"/>
    </source>
</evidence>
<comment type="function">
    <text evidence="8">Extracellular zinc metalloprotease.</text>
</comment>
<dbReference type="InterPro" id="IPR052759">
    <property type="entry name" value="Metalloprotease_M4"/>
</dbReference>
<dbReference type="InterPro" id="IPR001570">
    <property type="entry name" value="Peptidase_M4_C_domain"/>
</dbReference>
<evidence type="ECO:0000256" key="2">
    <source>
        <dbReference type="ARBA" id="ARBA00022670"/>
    </source>
</evidence>
<dbReference type="GO" id="GO:0006508">
    <property type="term" value="P:proteolysis"/>
    <property type="evidence" value="ECO:0007669"/>
    <property type="project" value="UniProtKB-KW"/>
</dbReference>
<dbReference type="Gene3D" id="1.10.390.10">
    <property type="entry name" value="Neutral Protease Domain 2"/>
    <property type="match status" value="1"/>
</dbReference>
<comment type="subcellular location">
    <subcellularLocation>
        <location evidence="8">Secreted</location>
    </subcellularLocation>
</comment>
<evidence type="ECO:0000259" key="9">
    <source>
        <dbReference type="Pfam" id="PF01447"/>
    </source>
</evidence>
<sequence>MSATSHRHAFIPPYLLSQIVDHGSVRQRSCASSTLVHVRSLLANPLPAQATGRTGETRAAASMMPDRSIFDARQRMELPGELARAEGRPPSDDPAVDEAYDHLGMTHAFFAQTLGRDSIDGDGMALLGTVHYGQDYQNAFWNGRQMVFGDGDGELFNRFTIALDVVAHELSHGVIEHEAALVYANQSGALNESIADVFGILAKQFHLGQSVTESDWIIGAGLFTTRIEGRGLRSMAEPGSAYDDPLIGRDPQPGHMREFVVTREDNGGVHINSGIPNRAFQLAAVAIGGLAWETVGPVWYDTLCDRRLANDADFDAFARLTIEHAEGRFGAGSFEARAVDDAWRGVGVF</sequence>
<keyword evidence="5 8" id="KW-0862">Zinc</keyword>
<evidence type="ECO:0000259" key="11">
    <source>
        <dbReference type="Pfam" id="PF16485"/>
    </source>
</evidence>
<evidence type="ECO:0000256" key="6">
    <source>
        <dbReference type="ARBA" id="ARBA00023049"/>
    </source>
</evidence>
<gene>
    <name evidence="12" type="ORF">A5892_06590</name>
</gene>
<dbReference type="KEGG" id="haa:A5892_06590"/>
<evidence type="ECO:0000256" key="4">
    <source>
        <dbReference type="ARBA" id="ARBA00022801"/>
    </source>
</evidence>
<dbReference type="SUPFAM" id="SSF55486">
    <property type="entry name" value="Metalloproteases ('zincins'), catalytic domain"/>
    <property type="match status" value="1"/>
</dbReference>
<protein>
    <recommendedName>
        <fullName evidence="8">Neutral metalloproteinase</fullName>
        <ecNumber evidence="8">3.4.24.-</ecNumber>
    </recommendedName>
</protein>
<keyword evidence="3" id="KW-0479">Metal-binding</keyword>
<evidence type="ECO:0000256" key="8">
    <source>
        <dbReference type="RuleBase" id="RU366073"/>
    </source>
</evidence>
<feature type="domain" description="Peptidase M4 C-terminal" evidence="10">
    <location>
        <begin position="179"/>
        <end position="348"/>
    </location>
</feature>
<proteinExistence type="inferred from homology"/>
<dbReference type="CDD" id="cd09597">
    <property type="entry name" value="M4_TLP"/>
    <property type="match status" value="1"/>
</dbReference>
<dbReference type="GO" id="GO:0004222">
    <property type="term" value="F:metalloendopeptidase activity"/>
    <property type="evidence" value="ECO:0007669"/>
    <property type="project" value="UniProtKB-UniRule"/>
</dbReference>
<comment type="cofactor">
    <cofactor evidence="8">
        <name>Zn(2+)</name>
        <dbReference type="ChEBI" id="CHEBI:29105"/>
    </cofactor>
</comment>
<name>A0A172YDK9_9GAMM</name>
<keyword evidence="6 8" id="KW-0482">Metalloprotease</keyword>
<dbReference type="RefSeq" id="WP_064122126.1">
    <property type="nucleotide sequence ID" value="NZ_CP015243.1"/>
</dbReference>
<dbReference type="Pfam" id="PF02868">
    <property type="entry name" value="Peptidase_M4_C"/>
    <property type="match status" value="1"/>
</dbReference>
<dbReference type="Pfam" id="PF01447">
    <property type="entry name" value="Peptidase_M4"/>
    <property type="match status" value="1"/>
</dbReference>
<dbReference type="GO" id="GO:0005576">
    <property type="term" value="C:extracellular region"/>
    <property type="evidence" value="ECO:0007669"/>
    <property type="project" value="UniProtKB-SubCell"/>
</dbReference>
<evidence type="ECO:0000256" key="5">
    <source>
        <dbReference type="ARBA" id="ARBA00022833"/>
    </source>
</evidence>
<dbReference type="InterPro" id="IPR013856">
    <property type="entry name" value="Peptidase_M4_domain"/>
</dbReference>
<evidence type="ECO:0000256" key="3">
    <source>
        <dbReference type="ARBA" id="ARBA00022723"/>
    </source>
</evidence>
<organism evidence="12 13">
    <name type="scientific">Halotalea alkalilenta</name>
    <dbReference type="NCBI Taxonomy" id="376489"/>
    <lineage>
        <taxon>Bacteria</taxon>
        <taxon>Pseudomonadati</taxon>
        <taxon>Pseudomonadota</taxon>
        <taxon>Gammaproteobacteria</taxon>
        <taxon>Oceanospirillales</taxon>
        <taxon>Halomonadaceae</taxon>
        <taxon>Halotalea</taxon>
    </lineage>
</organism>
<dbReference type="EMBL" id="CP015243">
    <property type="protein sequence ID" value="ANF57172.1"/>
    <property type="molecule type" value="Genomic_DNA"/>
</dbReference>
<keyword evidence="4 8" id="KW-0378">Hydrolase</keyword>
<dbReference type="PANTHER" id="PTHR43579:SF1">
    <property type="entry name" value="NEUTRAL METALLOPROTEINASE"/>
    <property type="match status" value="1"/>
</dbReference>